<sequence length="463" mass="47010">MIPMSLAEVAEVVGGTVADDVPGAASVVVTGPAFLDSREVVPGGLFAAFAGEKADGHRFAEGAVSSGAAAVLGSRPVGVPAVVVADVRDALQRLAHHVLDRLPGLRVVGLTGSQGKTSTKDLLAGVLPAAGATIATAGSFNNELGLPLTVLRADAGTRFLVLEMGARGIGHIAELCRIARPSVSLVLNVGKAHLGEFGTQQDIATAKGELVEALPEAGLAVLNADDPLVSAMAARTSARVLGFGRGAGAAVRLSELEVGPDGRPTFTLAYDGRSARVRLRLLGEHMADNATAAAAVALGLGMDLDVVAEQLGEVTALSRWRMELHERPDGSCVLNDAYNANPDSMAAALRALVALARGRGGRSVAVLGEMLELGESSAEEHRAVGRLAGELGVARVVGVGPAAAAIVEGASETSEEEPVQVQDNAAAVAWLQEHTGAGDVVLVKASRGARLDEVASALLEVDA</sequence>
<dbReference type="SUPFAM" id="SSF53244">
    <property type="entry name" value="MurD-like peptide ligases, peptide-binding domain"/>
    <property type="match status" value="1"/>
</dbReference>
<dbReference type="Pfam" id="PF02875">
    <property type="entry name" value="Mur_ligase_C"/>
    <property type="match status" value="1"/>
</dbReference>
<comment type="catalytic activity">
    <reaction evidence="10 11">
        <text>D-alanyl-D-alanine + UDP-N-acetyl-alpha-D-muramoyl-L-alanyl-gamma-D-glutamyl-meso-2,6-diaminopimelate + ATP = UDP-N-acetyl-alpha-D-muramoyl-L-alanyl-gamma-D-glutamyl-meso-2,6-diaminopimeloyl-D-alanyl-D-alanine + ADP + phosphate + H(+)</text>
        <dbReference type="Rhea" id="RHEA:28374"/>
        <dbReference type="ChEBI" id="CHEBI:15378"/>
        <dbReference type="ChEBI" id="CHEBI:30616"/>
        <dbReference type="ChEBI" id="CHEBI:43474"/>
        <dbReference type="ChEBI" id="CHEBI:57822"/>
        <dbReference type="ChEBI" id="CHEBI:61386"/>
        <dbReference type="ChEBI" id="CHEBI:83905"/>
        <dbReference type="ChEBI" id="CHEBI:456216"/>
        <dbReference type="EC" id="6.3.2.10"/>
    </reaction>
</comment>
<evidence type="ECO:0000259" key="13">
    <source>
        <dbReference type="Pfam" id="PF02875"/>
    </source>
</evidence>
<feature type="domain" description="Mur ligase central" evidence="14">
    <location>
        <begin position="111"/>
        <end position="297"/>
    </location>
</feature>
<evidence type="ECO:0000256" key="2">
    <source>
        <dbReference type="ARBA" id="ARBA00022598"/>
    </source>
</evidence>
<evidence type="ECO:0000256" key="8">
    <source>
        <dbReference type="ARBA" id="ARBA00023306"/>
    </source>
</evidence>
<evidence type="ECO:0000256" key="4">
    <source>
        <dbReference type="ARBA" id="ARBA00022741"/>
    </source>
</evidence>
<keyword evidence="6 10" id="KW-0133">Cell shape</keyword>
<dbReference type="Proteomes" id="UP001183648">
    <property type="component" value="Unassembled WGS sequence"/>
</dbReference>
<dbReference type="SUPFAM" id="SSF53623">
    <property type="entry name" value="MurD-like peptide ligases, catalytic domain"/>
    <property type="match status" value="1"/>
</dbReference>
<comment type="function">
    <text evidence="10 11">Involved in cell wall formation. Catalyzes the final step in the synthesis of UDP-N-acetylmuramoyl-pentapeptide, the precursor of murein.</text>
</comment>
<keyword evidence="9 10" id="KW-0961">Cell wall biogenesis/degradation</keyword>
<protein>
    <recommendedName>
        <fullName evidence="10 11">UDP-N-acetylmuramoyl-tripeptide--D-alanyl-D-alanine ligase</fullName>
        <ecNumber evidence="10 11">6.3.2.10</ecNumber>
    </recommendedName>
    <alternativeName>
        <fullName evidence="10">D-alanyl-D-alanine-adding enzyme</fullName>
    </alternativeName>
</protein>
<dbReference type="SUPFAM" id="SSF63418">
    <property type="entry name" value="MurE/MurF N-terminal domain"/>
    <property type="match status" value="1"/>
</dbReference>
<evidence type="ECO:0000256" key="11">
    <source>
        <dbReference type="RuleBase" id="RU004136"/>
    </source>
</evidence>
<keyword evidence="5 10" id="KW-0067">ATP-binding</keyword>
<evidence type="ECO:0000256" key="10">
    <source>
        <dbReference type="HAMAP-Rule" id="MF_02019"/>
    </source>
</evidence>
<dbReference type="InterPro" id="IPR013221">
    <property type="entry name" value="Mur_ligase_cen"/>
</dbReference>
<keyword evidence="1 10" id="KW-0963">Cytoplasm</keyword>
<dbReference type="EC" id="6.3.2.10" evidence="10 11"/>
<dbReference type="PANTHER" id="PTHR43024">
    <property type="entry name" value="UDP-N-ACETYLMURAMOYL-TRIPEPTIDE--D-ALANYL-D-ALANINE LIGASE"/>
    <property type="match status" value="1"/>
</dbReference>
<keyword evidence="8 10" id="KW-0131">Cell cycle</keyword>
<dbReference type="PANTHER" id="PTHR43024:SF1">
    <property type="entry name" value="UDP-N-ACETYLMURAMOYL-TRIPEPTIDE--D-ALANYL-D-ALANINE LIGASE"/>
    <property type="match status" value="1"/>
</dbReference>
<evidence type="ECO:0000256" key="5">
    <source>
        <dbReference type="ARBA" id="ARBA00022840"/>
    </source>
</evidence>
<reference evidence="15 16" key="1">
    <citation type="submission" date="2023-07" db="EMBL/GenBank/DDBJ databases">
        <title>Sequencing the genomes of 1000 actinobacteria strains.</title>
        <authorList>
            <person name="Klenk H.-P."/>
        </authorList>
    </citation>
    <scope>NUCLEOTIDE SEQUENCE [LARGE SCALE GENOMIC DNA]</scope>
    <source>
        <strain evidence="15 16">DSM 19426</strain>
    </source>
</reference>
<keyword evidence="4 10" id="KW-0547">Nucleotide-binding</keyword>
<comment type="similarity">
    <text evidence="10">Belongs to the MurCDEF family. MurF subfamily.</text>
</comment>
<evidence type="ECO:0000259" key="12">
    <source>
        <dbReference type="Pfam" id="PF01225"/>
    </source>
</evidence>
<dbReference type="HAMAP" id="MF_02019">
    <property type="entry name" value="MurF"/>
    <property type="match status" value="1"/>
</dbReference>
<evidence type="ECO:0000256" key="6">
    <source>
        <dbReference type="ARBA" id="ARBA00022960"/>
    </source>
</evidence>
<evidence type="ECO:0000313" key="16">
    <source>
        <dbReference type="Proteomes" id="UP001183648"/>
    </source>
</evidence>
<dbReference type="InterPro" id="IPR000713">
    <property type="entry name" value="Mur_ligase_N"/>
</dbReference>
<keyword evidence="7 10" id="KW-0573">Peptidoglycan synthesis</keyword>
<dbReference type="InterPro" id="IPR004101">
    <property type="entry name" value="Mur_ligase_C"/>
</dbReference>
<dbReference type="Gene3D" id="3.40.1190.10">
    <property type="entry name" value="Mur-like, catalytic domain"/>
    <property type="match status" value="1"/>
</dbReference>
<evidence type="ECO:0000256" key="3">
    <source>
        <dbReference type="ARBA" id="ARBA00022618"/>
    </source>
</evidence>
<comment type="caution">
    <text evidence="15">The sequence shown here is derived from an EMBL/GenBank/DDBJ whole genome shotgun (WGS) entry which is preliminary data.</text>
</comment>
<evidence type="ECO:0000259" key="14">
    <source>
        <dbReference type="Pfam" id="PF08245"/>
    </source>
</evidence>
<dbReference type="Pfam" id="PF01225">
    <property type="entry name" value="Mur_ligase"/>
    <property type="match status" value="1"/>
</dbReference>
<feature type="domain" description="Mur ligase N-terminal catalytic" evidence="12">
    <location>
        <begin position="35"/>
        <end position="85"/>
    </location>
</feature>
<evidence type="ECO:0000256" key="1">
    <source>
        <dbReference type="ARBA" id="ARBA00022490"/>
    </source>
</evidence>
<keyword evidence="3 10" id="KW-0132">Cell division</keyword>
<dbReference type="GO" id="GO:0047480">
    <property type="term" value="F:UDP-N-acetylmuramoyl-tripeptide-D-alanyl-D-alanine ligase activity"/>
    <property type="evidence" value="ECO:0007669"/>
    <property type="project" value="UniProtKB-EC"/>
</dbReference>
<feature type="binding site" evidence="10">
    <location>
        <begin position="112"/>
        <end position="118"/>
    </location>
    <ligand>
        <name>ATP</name>
        <dbReference type="ChEBI" id="CHEBI:30616"/>
    </ligand>
</feature>
<comment type="subcellular location">
    <subcellularLocation>
        <location evidence="10 11">Cytoplasm</location>
    </subcellularLocation>
</comment>
<organism evidence="15 16">
    <name type="scientific">Nocardioides marmoribigeumensis</name>
    <dbReference type="NCBI Taxonomy" id="433649"/>
    <lineage>
        <taxon>Bacteria</taxon>
        <taxon>Bacillati</taxon>
        <taxon>Actinomycetota</taxon>
        <taxon>Actinomycetes</taxon>
        <taxon>Propionibacteriales</taxon>
        <taxon>Nocardioidaceae</taxon>
        <taxon>Nocardioides</taxon>
    </lineage>
</organism>
<accession>A0ABU2BRM2</accession>
<dbReference type="Gene3D" id="3.90.190.20">
    <property type="entry name" value="Mur ligase, C-terminal domain"/>
    <property type="match status" value="1"/>
</dbReference>
<dbReference type="InterPro" id="IPR005863">
    <property type="entry name" value="UDP-N-AcMur_synth"/>
</dbReference>
<gene>
    <name evidence="10" type="primary">murF</name>
    <name evidence="15" type="ORF">J2S63_000838</name>
</gene>
<evidence type="ECO:0000256" key="7">
    <source>
        <dbReference type="ARBA" id="ARBA00022984"/>
    </source>
</evidence>
<keyword evidence="16" id="KW-1185">Reference proteome</keyword>
<dbReference type="Pfam" id="PF08245">
    <property type="entry name" value="Mur_ligase_M"/>
    <property type="match status" value="1"/>
</dbReference>
<dbReference type="InterPro" id="IPR036615">
    <property type="entry name" value="Mur_ligase_C_dom_sf"/>
</dbReference>
<proteinExistence type="inferred from homology"/>
<dbReference type="InterPro" id="IPR036565">
    <property type="entry name" value="Mur-like_cat_sf"/>
</dbReference>
<evidence type="ECO:0000313" key="15">
    <source>
        <dbReference type="EMBL" id="MDR7361285.1"/>
    </source>
</evidence>
<evidence type="ECO:0000256" key="9">
    <source>
        <dbReference type="ARBA" id="ARBA00023316"/>
    </source>
</evidence>
<feature type="domain" description="Mur ligase C-terminal" evidence="13">
    <location>
        <begin position="321"/>
        <end position="447"/>
    </location>
</feature>
<dbReference type="InterPro" id="IPR051046">
    <property type="entry name" value="MurCDEF_CellWall_CoF430Synth"/>
</dbReference>
<name>A0ABU2BRM2_9ACTN</name>
<dbReference type="NCBIfam" id="TIGR01143">
    <property type="entry name" value="murF"/>
    <property type="match status" value="1"/>
</dbReference>
<dbReference type="EMBL" id="JAVDYG010000001">
    <property type="protein sequence ID" value="MDR7361285.1"/>
    <property type="molecule type" value="Genomic_DNA"/>
</dbReference>
<keyword evidence="2 10" id="KW-0436">Ligase</keyword>
<comment type="pathway">
    <text evidence="10 11">Cell wall biogenesis; peptidoglycan biosynthesis.</text>
</comment>
<dbReference type="InterPro" id="IPR035911">
    <property type="entry name" value="MurE/MurF_N"/>
</dbReference>
<dbReference type="Gene3D" id="3.40.1390.10">
    <property type="entry name" value="MurE/MurF, N-terminal domain"/>
    <property type="match status" value="1"/>
</dbReference>